<dbReference type="InterPro" id="IPR015590">
    <property type="entry name" value="Aldehyde_DH_dom"/>
</dbReference>
<evidence type="ECO:0000313" key="6">
    <source>
        <dbReference type="EMBL" id="KAG8233365.1"/>
    </source>
</evidence>
<reference evidence="6" key="2">
    <citation type="submission" date="2017-10" db="EMBL/GenBank/DDBJ databases">
        <title>Ladona fulva Genome sequencing and assembly.</title>
        <authorList>
            <person name="Murali S."/>
            <person name="Richards S."/>
            <person name="Bandaranaike D."/>
            <person name="Bellair M."/>
            <person name="Blankenburg K."/>
            <person name="Chao H."/>
            <person name="Dinh H."/>
            <person name="Doddapaneni H."/>
            <person name="Dugan-Rocha S."/>
            <person name="Elkadiri S."/>
            <person name="Gnanaolivu R."/>
            <person name="Hernandez B."/>
            <person name="Skinner E."/>
            <person name="Javaid M."/>
            <person name="Lee S."/>
            <person name="Li M."/>
            <person name="Ming W."/>
            <person name="Munidasa M."/>
            <person name="Muniz J."/>
            <person name="Nguyen L."/>
            <person name="Hughes D."/>
            <person name="Osuji N."/>
            <person name="Pu L.-L."/>
            <person name="Puazo M."/>
            <person name="Qu C."/>
            <person name="Quiroz J."/>
            <person name="Raj R."/>
            <person name="Weissenberger G."/>
            <person name="Xin Y."/>
            <person name="Zou X."/>
            <person name="Han Y."/>
            <person name="Worley K."/>
            <person name="Muzny D."/>
            <person name="Gibbs R."/>
        </authorList>
    </citation>
    <scope>NUCLEOTIDE SEQUENCE</scope>
    <source>
        <strain evidence="6">Sampled in the wild</strain>
    </source>
</reference>
<organism evidence="6 7">
    <name type="scientific">Ladona fulva</name>
    <name type="common">Scarce chaser dragonfly</name>
    <name type="synonym">Libellula fulva</name>
    <dbReference type="NCBI Taxonomy" id="123851"/>
    <lineage>
        <taxon>Eukaryota</taxon>
        <taxon>Metazoa</taxon>
        <taxon>Ecdysozoa</taxon>
        <taxon>Arthropoda</taxon>
        <taxon>Hexapoda</taxon>
        <taxon>Insecta</taxon>
        <taxon>Pterygota</taxon>
        <taxon>Palaeoptera</taxon>
        <taxon>Odonata</taxon>
        <taxon>Epiprocta</taxon>
        <taxon>Anisoptera</taxon>
        <taxon>Libelluloidea</taxon>
        <taxon>Libellulidae</taxon>
        <taxon>Ladona</taxon>
    </lineage>
</organism>
<feature type="domain" description="Aldehyde dehydrogenase" evidence="5">
    <location>
        <begin position="19"/>
        <end position="134"/>
    </location>
</feature>
<reference evidence="6" key="1">
    <citation type="submission" date="2013-04" db="EMBL/GenBank/DDBJ databases">
        <authorList>
            <person name="Qu J."/>
            <person name="Murali S.C."/>
            <person name="Bandaranaike D."/>
            <person name="Bellair M."/>
            <person name="Blankenburg K."/>
            <person name="Chao H."/>
            <person name="Dinh H."/>
            <person name="Doddapaneni H."/>
            <person name="Downs B."/>
            <person name="Dugan-Rocha S."/>
            <person name="Elkadiri S."/>
            <person name="Gnanaolivu R.D."/>
            <person name="Hernandez B."/>
            <person name="Javaid M."/>
            <person name="Jayaseelan J.C."/>
            <person name="Lee S."/>
            <person name="Li M."/>
            <person name="Ming W."/>
            <person name="Munidasa M."/>
            <person name="Muniz J."/>
            <person name="Nguyen L."/>
            <person name="Ongeri F."/>
            <person name="Osuji N."/>
            <person name="Pu L.-L."/>
            <person name="Puazo M."/>
            <person name="Qu C."/>
            <person name="Quiroz J."/>
            <person name="Raj R."/>
            <person name="Weissenberger G."/>
            <person name="Xin Y."/>
            <person name="Zou X."/>
            <person name="Han Y."/>
            <person name="Richards S."/>
            <person name="Worley K."/>
            <person name="Muzny D."/>
            <person name="Gibbs R."/>
        </authorList>
    </citation>
    <scope>NUCLEOTIDE SEQUENCE</scope>
    <source>
        <strain evidence="6">Sampled in the wild</strain>
    </source>
</reference>
<comment type="caution">
    <text evidence="6">The sequence shown here is derived from an EMBL/GenBank/DDBJ whole genome shotgun (WGS) entry which is preliminary data.</text>
</comment>
<dbReference type="EMBL" id="KZ308713">
    <property type="protein sequence ID" value="KAG8233365.1"/>
    <property type="molecule type" value="Genomic_DNA"/>
</dbReference>
<keyword evidence="3" id="KW-0520">NAD</keyword>
<keyword evidence="7" id="KW-1185">Reference proteome</keyword>
<dbReference type="EC" id="1.2.1.3" evidence="4"/>
<evidence type="ECO:0000256" key="4">
    <source>
        <dbReference type="ARBA" id="ARBA00024226"/>
    </source>
</evidence>
<evidence type="ECO:0000259" key="5">
    <source>
        <dbReference type="Pfam" id="PF00171"/>
    </source>
</evidence>
<name>A0A8K0KEE3_LADFU</name>
<dbReference type="InterPro" id="IPR016161">
    <property type="entry name" value="Ald_DH/histidinol_DH"/>
</dbReference>
<keyword evidence="2" id="KW-0560">Oxidoreductase</keyword>
<dbReference type="InterPro" id="IPR016162">
    <property type="entry name" value="Ald_DH_N"/>
</dbReference>
<comment type="similarity">
    <text evidence="1">Belongs to the aldehyde dehydrogenase family.</text>
</comment>
<evidence type="ECO:0000256" key="1">
    <source>
        <dbReference type="ARBA" id="ARBA00009986"/>
    </source>
</evidence>
<evidence type="ECO:0000313" key="7">
    <source>
        <dbReference type="Proteomes" id="UP000792457"/>
    </source>
</evidence>
<dbReference type="OrthoDB" id="310895at2759"/>
<dbReference type="PANTHER" id="PTHR11699">
    <property type="entry name" value="ALDEHYDE DEHYDROGENASE-RELATED"/>
    <property type="match status" value="1"/>
</dbReference>
<dbReference type="Pfam" id="PF00171">
    <property type="entry name" value="Aldedh"/>
    <property type="match status" value="1"/>
</dbReference>
<proteinExistence type="inferred from homology"/>
<evidence type="ECO:0000256" key="2">
    <source>
        <dbReference type="ARBA" id="ARBA00023002"/>
    </source>
</evidence>
<sequence>MSKAPEVKFTKIFINNEFIDSVSGKTFPTYNPATGKKIADVAEGDKADIDLAVSAAKDAFKIGSKWRTMDASARGHLLLKLASLMERDIDYLASLETFDNGKPIKDSIVDVRAAAHAIRYHAGWCDKIHGKTIPV</sequence>
<accession>A0A8K0KEE3</accession>
<gene>
    <name evidence="6" type="ORF">J437_LFUL005827</name>
</gene>
<protein>
    <recommendedName>
        <fullName evidence="4">aldehyde dehydrogenase (NAD(+))</fullName>
        <ecNumber evidence="4">1.2.1.3</ecNumber>
    </recommendedName>
</protein>
<dbReference type="SUPFAM" id="SSF53720">
    <property type="entry name" value="ALDH-like"/>
    <property type="match status" value="1"/>
</dbReference>
<feature type="non-terminal residue" evidence="6">
    <location>
        <position position="1"/>
    </location>
</feature>
<dbReference type="FunFam" id="3.40.605.10:FF:000029">
    <property type="entry name" value="Aldehyde dehydrogenase, mitochondrial"/>
    <property type="match status" value="1"/>
</dbReference>
<evidence type="ECO:0000256" key="3">
    <source>
        <dbReference type="ARBA" id="ARBA00023027"/>
    </source>
</evidence>
<dbReference type="AlphaFoldDB" id="A0A8K0KEE3"/>
<dbReference type="Proteomes" id="UP000792457">
    <property type="component" value="Unassembled WGS sequence"/>
</dbReference>
<dbReference type="GO" id="GO:0004029">
    <property type="term" value="F:aldehyde dehydrogenase (NAD+) activity"/>
    <property type="evidence" value="ECO:0007669"/>
    <property type="project" value="UniProtKB-EC"/>
</dbReference>
<dbReference type="Gene3D" id="3.40.605.10">
    <property type="entry name" value="Aldehyde Dehydrogenase, Chain A, domain 1"/>
    <property type="match status" value="1"/>
</dbReference>